<dbReference type="EMBL" id="AGTP01000687">
    <property type="status" value="NOT_ANNOTATED_CDS"/>
    <property type="molecule type" value="Genomic_DNA"/>
</dbReference>
<evidence type="ECO:0000259" key="4">
    <source>
        <dbReference type="PROSITE" id="PS50240"/>
    </source>
</evidence>
<dbReference type="STRING" id="43179.ENSSTOP00000017382"/>
<evidence type="ECO:0000256" key="3">
    <source>
        <dbReference type="SAM" id="SignalP"/>
    </source>
</evidence>
<dbReference type="SUPFAM" id="SSF50494">
    <property type="entry name" value="Trypsin-like serine proteases"/>
    <property type="match status" value="1"/>
</dbReference>
<dbReference type="Ensembl" id="ENSSTOT00000021948.2">
    <property type="protein sequence ID" value="ENSSTOP00000017382.2"/>
    <property type="gene ID" value="ENSSTOG00000024486.2"/>
</dbReference>
<keyword evidence="6" id="KW-1185">Reference proteome</keyword>
<dbReference type="InterPro" id="IPR001254">
    <property type="entry name" value="Trypsin_dom"/>
</dbReference>
<sequence>MASTGSKRSGVGRQGLCMLATLLFCLCLQPLHAQNTMPNLSEVFPAMNFIYFMCGIVSAVCGRTRFTGKIFGGQNAEPEQWPWQASVFLNGTYVCGAALIDSNWVASAAHCFQSLMPSGVPVLLPCLWSNVPSTWNAIPACLCASSRQNFRWTQHLYLFTYVVCHQTLVNSCANGSDCELIPGHTCRTVPEPCCWSGPSSPRTSFQYLHSPFTSLLRISMSLPDSNHTQASLLLQSPQRSPLMVQLVQTFWDSSCCLCGPLSTCYMYSGGPLVCPLDGVWYLFGLTSWSAECRFPVGPSVFTNLSYFADWIKQHQKEAPTPSNIMASSTQKQPALSPVLKPRTTVLLSAQFLLLWLSLVSAQ</sequence>
<organism evidence="5 6">
    <name type="scientific">Ictidomys tridecemlineatus</name>
    <name type="common">Thirteen-lined ground squirrel</name>
    <name type="synonym">Spermophilus tridecemlineatus</name>
    <dbReference type="NCBI Taxonomy" id="43179"/>
    <lineage>
        <taxon>Eukaryota</taxon>
        <taxon>Metazoa</taxon>
        <taxon>Chordata</taxon>
        <taxon>Craniata</taxon>
        <taxon>Vertebrata</taxon>
        <taxon>Euteleostomi</taxon>
        <taxon>Mammalia</taxon>
        <taxon>Eutheria</taxon>
        <taxon>Euarchontoglires</taxon>
        <taxon>Glires</taxon>
        <taxon>Rodentia</taxon>
        <taxon>Sciuromorpha</taxon>
        <taxon>Sciuridae</taxon>
        <taxon>Xerinae</taxon>
        <taxon>Marmotini</taxon>
        <taxon>Ictidomys</taxon>
    </lineage>
</organism>
<keyword evidence="2" id="KW-0812">Transmembrane</keyword>
<keyword evidence="2" id="KW-1133">Transmembrane helix</keyword>
<dbReference type="InterPro" id="IPR009003">
    <property type="entry name" value="Peptidase_S1_PA"/>
</dbReference>
<dbReference type="InParanoid" id="I3MZ36"/>
<dbReference type="Gene3D" id="2.40.10.10">
    <property type="entry name" value="Trypsin-like serine proteases"/>
    <property type="match status" value="2"/>
</dbReference>
<feature type="chain" id="PRO_5013288588" description="Peptidase S1 domain-containing protein" evidence="3">
    <location>
        <begin position="34"/>
        <end position="362"/>
    </location>
</feature>
<reference evidence="6" key="1">
    <citation type="submission" date="2011-11" db="EMBL/GenBank/DDBJ databases">
        <title>The Draft Genome of Spermophilus tridecemlineatus.</title>
        <authorList>
            <consortium name="The Broad Institute Genome Assembly &amp; Analysis Group"/>
            <consortium name="Computational R&amp;D Group"/>
            <consortium name="and Sequencing Platform"/>
            <person name="Di Palma F."/>
            <person name="Alfoldi J."/>
            <person name="Johnson J."/>
            <person name="Berlin A."/>
            <person name="Gnerre S."/>
            <person name="Jaffe D."/>
            <person name="MacCallum I."/>
            <person name="Young S."/>
            <person name="Walker B.J."/>
            <person name="Lindblad-Toh K."/>
        </authorList>
    </citation>
    <scope>NUCLEOTIDE SEQUENCE [LARGE SCALE GENOMIC DNA]</scope>
</reference>
<dbReference type="GeneTree" id="ENSGT00940000157345"/>
<dbReference type="Pfam" id="PF00089">
    <property type="entry name" value="Trypsin"/>
    <property type="match status" value="2"/>
</dbReference>
<reference evidence="5" key="3">
    <citation type="submission" date="2025-09" db="UniProtKB">
        <authorList>
            <consortium name="Ensembl"/>
        </authorList>
    </citation>
    <scope>IDENTIFICATION</scope>
</reference>
<dbReference type="EMBL" id="AGTP01000688">
    <property type="status" value="NOT_ANNOTATED_CDS"/>
    <property type="molecule type" value="Genomic_DNA"/>
</dbReference>
<name>I3MZ36_ICTTR</name>
<dbReference type="eggNOG" id="KOG3627">
    <property type="taxonomic scope" value="Eukaryota"/>
</dbReference>
<keyword evidence="3" id="KW-0732">Signal</keyword>
<dbReference type="PANTHER" id="PTHR24253:SF42">
    <property type="entry name" value="PROTEASE, SERINE 47"/>
    <property type="match status" value="1"/>
</dbReference>
<dbReference type="EMBL" id="AGTP01000689">
    <property type="status" value="NOT_ANNOTATED_CDS"/>
    <property type="molecule type" value="Genomic_DNA"/>
</dbReference>
<dbReference type="InterPro" id="IPR043504">
    <property type="entry name" value="Peptidase_S1_PA_chymotrypsin"/>
</dbReference>
<dbReference type="PROSITE" id="PS50240">
    <property type="entry name" value="TRYPSIN_DOM"/>
    <property type="match status" value="1"/>
</dbReference>
<dbReference type="GO" id="GO:0006508">
    <property type="term" value="P:proteolysis"/>
    <property type="evidence" value="ECO:0007669"/>
    <property type="project" value="InterPro"/>
</dbReference>
<dbReference type="SMART" id="SM00020">
    <property type="entry name" value="Tryp_SPc"/>
    <property type="match status" value="1"/>
</dbReference>
<keyword evidence="2" id="KW-0472">Membrane</keyword>
<feature type="signal peptide" evidence="3">
    <location>
        <begin position="1"/>
        <end position="33"/>
    </location>
</feature>
<evidence type="ECO:0000313" key="5">
    <source>
        <dbReference type="Ensembl" id="ENSSTOP00000017382.2"/>
    </source>
</evidence>
<reference evidence="5" key="2">
    <citation type="submission" date="2025-08" db="UniProtKB">
        <authorList>
            <consortium name="Ensembl"/>
        </authorList>
    </citation>
    <scope>IDENTIFICATION</scope>
</reference>
<evidence type="ECO:0000256" key="2">
    <source>
        <dbReference type="SAM" id="Phobius"/>
    </source>
</evidence>
<dbReference type="Proteomes" id="UP000005215">
    <property type="component" value="Unassembled WGS sequence"/>
</dbReference>
<feature type="transmembrane region" description="Helical" evidence="2">
    <location>
        <begin position="43"/>
        <end position="61"/>
    </location>
</feature>
<dbReference type="GO" id="GO:0004252">
    <property type="term" value="F:serine-type endopeptidase activity"/>
    <property type="evidence" value="ECO:0007669"/>
    <property type="project" value="InterPro"/>
</dbReference>
<evidence type="ECO:0000256" key="1">
    <source>
        <dbReference type="ARBA" id="ARBA00023157"/>
    </source>
</evidence>
<dbReference type="PANTHER" id="PTHR24253">
    <property type="entry name" value="TRANSMEMBRANE PROTEASE SERINE"/>
    <property type="match status" value="1"/>
</dbReference>
<proteinExistence type="predicted"/>
<dbReference type="AlphaFoldDB" id="I3MZ36"/>
<evidence type="ECO:0000313" key="6">
    <source>
        <dbReference type="Proteomes" id="UP000005215"/>
    </source>
</evidence>
<feature type="domain" description="Peptidase S1" evidence="4">
    <location>
        <begin position="70"/>
        <end position="316"/>
    </location>
</feature>
<accession>I3MZ36</accession>
<keyword evidence="1" id="KW-1015">Disulfide bond</keyword>
<protein>
    <recommendedName>
        <fullName evidence="4">Peptidase S1 domain-containing protein</fullName>
    </recommendedName>
</protein>